<evidence type="ECO:0000256" key="1">
    <source>
        <dbReference type="ARBA" id="ARBA00004541"/>
    </source>
</evidence>
<dbReference type="GO" id="GO:0032588">
    <property type="term" value="C:trans-Golgi network membrane"/>
    <property type="evidence" value="ECO:0007669"/>
    <property type="project" value="TreeGrafter"/>
</dbReference>
<evidence type="ECO:0000256" key="3">
    <source>
        <dbReference type="ARBA" id="ARBA00023034"/>
    </source>
</evidence>
<feature type="compositionally biased region" description="Basic and acidic residues" evidence="5">
    <location>
        <begin position="249"/>
        <end position="260"/>
    </location>
</feature>
<feature type="compositionally biased region" description="Low complexity" evidence="5">
    <location>
        <begin position="181"/>
        <end position="198"/>
    </location>
</feature>
<evidence type="ECO:0000313" key="8">
    <source>
        <dbReference type="Proteomes" id="UP000822688"/>
    </source>
</evidence>
<dbReference type="PANTHER" id="PTHR21514">
    <property type="entry name" value="AP-4 COMPLEX ACCESSORY SUBUNIT TEPSIN"/>
    <property type="match status" value="1"/>
</dbReference>
<reference evidence="7" key="1">
    <citation type="submission" date="2020-06" db="EMBL/GenBank/DDBJ databases">
        <title>WGS assembly of Ceratodon purpureus strain R40.</title>
        <authorList>
            <person name="Carey S.B."/>
            <person name="Jenkins J."/>
            <person name="Shu S."/>
            <person name="Lovell J.T."/>
            <person name="Sreedasyam A."/>
            <person name="Maumus F."/>
            <person name="Tiley G.P."/>
            <person name="Fernandez-Pozo N."/>
            <person name="Barry K."/>
            <person name="Chen C."/>
            <person name="Wang M."/>
            <person name="Lipzen A."/>
            <person name="Daum C."/>
            <person name="Saski C.A."/>
            <person name="Payton A.C."/>
            <person name="Mcbreen J.C."/>
            <person name="Conrad R.E."/>
            <person name="Kollar L.M."/>
            <person name="Olsson S."/>
            <person name="Huttunen S."/>
            <person name="Landis J.B."/>
            <person name="Wickett N.J."/>
            <person name="Johnson M.G."/>
            <person name="Rensing S.A."/>
            <person name="Grimwood J."/>
            <person name="Schmutz J."/>
            <person name="Mcdaniel S.F."/>
        </authorList>
    </citation>
    <scope>NUCLEOTIDE SEQUENCE</scope>
    <source>
        <strain evidence="7">R40</strain>
    </source>
</reference>
<sequence length="733" mass="77204">MQQGVRAVEAYRRAMLIDGVTSDNDSVAPVYKLEEVCTLMRTSSLDIVRELLERIIKRLDHKSPVVKQKALRLIKFAAGKAGVEFRREIQRQAPVVRNLLHYRGQPDALKGDALNKAVRETAQEALSAIFASTEKGSSEEVSKRMEGFGNTNFDHSSSRDSKKSMLDDMMGFGSSTIRQMSGLGSSGSSGNYGSSNSGTYRGPNLRRSLTDRESKYNPSDNQGSTYSLSSHETFESRGSKTETSGGGSPRHEGRPMSQEDRLIDVITTPGGVRLQPSREAVQNFLTAAVKLDGDRLGYALQSKLQAHAWQVRLKAMCVVEAILRQGDSNDVFQRVARMFEEDCGSIVENAQSPQASLKEKSKKVLDLLGLGSSEDNQSSGRIQPPPGSSSAVAPPKQPVVLPDLIDGWDAPEGTDGVQSNGAASQHQEHATNATGGGSLASTATDDLLGGFGWNDNSQQSTETAREADIFAGFSLDTANTPSSGDDLFSGLRVDSVETAASNGTSGDSGLFEGLSFGGEDSTTSKKAQPPADSLVDLFGGLSTEAPAKANGAPVKANGAPVDPFQGLTSSAGAKPSLSNGTNNFSQLQSLGGGSLSKQGVGIGQVNSSQVGTSLAGGALPSQMMYMNPAALMQMAGGTFQPNMVPLGPGPAAFASMTPLQMQQQLAANLASMQALGIGMNLPTGVGPQGNGVTTSSFGHTYTDGFDFSNPAGPKYSTEPKKEDTKAFDWLKLN</sequence>
<dbReference type="InterPro" id="IPR035802">
    <property type="entry name" value="ENTH/VHS_tepsin"/>
</dbReference>
<evidence type="ECO:0000313" key="7">
    <source>
        <dbReference type="EMBL" id="KAG0587947.1"/>
    </source>
</evidence>
<dbReference type="AlphaFoldDB" id="A0A8T0IXM9"/>
<keyword evidence="8" id="KW-1185">Reference proteome</keyword>
<feature type="region of interest" description="Disordered" evidence="5">
    <location>
        <begin position="499"/>
        <end position="531"/>
    </location>
</feature>
<keyword evidence="4" id="KW-0968">Cytoplasmic vesicle</keyword>
<dbReference type="Gene3D" id="1.25.40.90">
    <property type="match status" value="1"/>
</dbReference>
<dbReference type="SUPFAM" id="SSF48371">
    <property type="entry name" value="ARM repeat"/>
    <property type="match status" value="1"/>
</dbReference>
<evidence type="ECO:0000256" key="2">
    <source>
        <dbReference type="ARBA" id="ARBA00004555"/>
    </source>
</evidence>
<dbReference type="Proteomes" id="UP000822688">
    <property type="component" value="Chromosome 2"/>
</dbReference>
<dbReference type="InterPro" id="IPR002014">
    <property type="entry name" value="VHS_dom"/>
</dbReference>
<comment type="subcellular location">
    <subcellularLocation>
        <location evidence="1">Cytoplasmic vesicle</location>
    </subcellularLocation>
    <subcellularLocation>
        <location evidence="2">Golgi apparatus</location>
    </subcellularLocation>
</comment>
<dbReference type="PANTHER" id="PTHR21514:SF0">
    <property type="entry name" value="AP-4 COMPLEX ACCESSORY SUBUNIT TEPSIN"/>
    <property type="match status" value="1"/>
</dbReference>
<dbReference type="InterPro" id="IPR039273">
    <property type="entry name" value="TEPSIN"/>
</dbReference>
<evidence type="ECO:0000259" key="6">
    <source>
        <dbReference type="PROSITE" id="PS50179"/>
    </source>
</evidence>
<dbReference type="SMART" id="SM00288">
    <property type="entry name" value="VHS"/>
    <property type="match status" value="1"/>
</dbReference>
<feature type="domain" description="VHS" evidence="6">
    <location>
        <begin position="35"/>
        <end position="89"/>
    </location>
</feature>
<dbReference type="GO" id="GO:0031410">
    <property type="term" value="C:cytoplasmic vesicle"/>
    <property type="evidence" value="ECO:0007669"/>
    <property type="project" value="UniProtKB-SubCell"/>
</dbReference>
<feature type="compositionally biased region" description="Basic and acidic residues" evidence="5">
    <location>
        <begin position="717"/>
        <end position="733"/>
    </location>
</feature>
<organism evidence="7 8">
    <name type="scientific">Ceratodon purpureus</name>
    <name type="common">Fire moss</name>
    <name type="synonym">Dicranum purpureum</name>
    <dbReference type="NCBI Taxonomy" id="3225"/>
    <lineage>
        <taxon>Eukaryota</taxon>
        <taxon>Viridiplantae</taxon>
        <taxon>Streptophyta</taxon>
        <taxon>Embryophyta</taxon>
        <taxon>Bryophyta</taxon>
        <taxon>Bryophytina</taxon>
        <taxon>Bryopsida</taxon>
        <taxon>Dicranidae</taxon>
        <taxon>Pseudoditrichales</taxon>
        <taxon>Ditrichaceae</taxon>
        <taxon>Ceratodon</taxon>
    </lineage>
</organism>
<evidence type="ECO:0000256" key="4">
    <source>
        <dbReference type="ARBA" id="ARBA00023329"/>
    </source>
</evidence>
<feature type="compositionally biased region" description="Basic and acidic residues" evidence="5">
    <location>
        <begin position="156"/>
        <end position="166"/>
    </location>
</feature>
<dbReference type="CDD" id="cd03572">
    <property type="entry name" value="ENTH_like_Tepsin"/>
    <property type="match status" value="1"/>
</dbReference>
<feature type="region of interest" description="Disordered" evidence="5">
    <location>
        <begin position="708"/>
        <end position="733"/>
    </location>
</feature>
<accession>A0A8T0IXM9</accession>
<dbReference type="InterPro" id="IPR016024">
    <property type="entry name" value="ARM-type_fold"/>
</dbReference>
<keyword evidence="3" id="KW-0333">Golgi apparatus</keyword>
<gene>
    <name evidence="7" type="ORF">KC19_2G203800</name>
</gene>
<evidence type="ECO:0000256" key="5">
    <source>
        <dbReference type="SAM" id="MobiDB-lite"/>
    </source>
</evidence>
<feature type="compositionally biased region" description="Polar residues" evidence="5">
    <location>
        <begin position="216"/>
        <end position="231"/>
    </location>
</feature>
<dbReference type="InterPro" id="IPR008942">
    <property type="entry name" value="ENTH_VHS"/>
</dbReference>
<dbReference type="EMBL" id="CM026422">
    <property type="protein sequence ID" value="KAG0587947.1"/>
    <property type="molecule type" value="Genomic_DNA"/>
</dbReference>
<proteinExistence type="predicted"/>
<feature type="compositionally biased region" description="Polar residues" evidence="5">
    <location>
        <begin position="416"/>
        <end position="441"/>
    </location>
</feature>
<dbReference type="GO" id="GO:0043130">
    <property type="term" value="F:ubiquitin binding"/>
    <property type="evidence" value="ECO:0007669"/>
    <property type="project" value="InterPro"/>
</dbReference>
<protein>
    <recommendedName>
        <fullName evidence="6">VHS domain-containing protein</fullName>
    </recommendedName>
</protein>
<name>A0A8T0IXM9_CERPU</name>
<feature type="region of interest" description="Disordered" evidence="5">
    <location>
        <begin position="370"/>
        <end position="441"/>
    </location>
</feature>
<dbReference type="PROSITE" id="PS50179">
    <property type="entry name" value="VHS"/>
    <property type="match status" value="1"/>
</dbReference>
<comment type="caution">
    <text evidence="7">The sequence shown here is derived from an EMBL/GenBank/DDBJ whole genome shotgun (WGS) entry which is preliminary data.</text>
</comment>
<feature type="region of interest" description="Disordered" evidence="5">
    <location>
        <begin position="139"/>
        <end position="260"/>
    </location>
</feature>
<dbReference type="GO" id="GO:0035091">
    <property type="term" value="F:phosphatidylinositol binding"/>
    <property type="evidence" value="ECO:0007669"/>
    <property type="project" value="InterPro"/>
</dbReference>